<dbReference type="Pfam" id="PF04167">
    <property type="entry name" value="DUF402"/>
    <property type="match status" value="1"/>
</dbReference>
<protein>
    <recommendedName>
        <fullName evidence="1">DUF402 domain-containing protein</fullName>
    </recommendedName>
</protein>
<name>A0A4Q7KD18_9PSEU</name>
<dbReference type="Proteomes" id="UP000294257">
    <property type="component" value="Unassembled WGS sequence"/>
</dbReference>
<evidence type="ECO:0000313" key="2">
    <source>
        <dbReference type="EMBL" id="RZS29838.1"/>
    </source>
</evidence>
<sequence length="193" mass="21989">MASMSAIRDAVPLSAPRENVEAVRHIHRPKVEVFDTEAGTNTDPKGFVRAVDEYRMTDFGLYMARAMPGHPRMRYMVSWLLPDLGLRVNDWRWHPGHEEELDFYVDVVDIERDGPTWHTRDLYLDVTVYTGRRLEVLDTDELLAAVLAGLIDADAAQRALERVNRTVDGLASHGYDVGEWLAPQGIHLTWPPK</sequence>
<dbReference type="PIRSF" id="PIRSF012622">
    <property type="entry name" value="UCP012622"/>
    <property type="match status" value="1"/>
</dbReference>
<evidence type="ECO:0000313" key="3">
    <source>
        <dbReference type="Proteomes" id="UP000294257"/>
    </source>
</evidence>
<keyword evidence="3" id="KW-1185">Reference proteome</keyword>
<dbReference type="SUPFAM" id="SSF159234">
    <property type="entry name" value="FomD-like"/>
    <property type="match status" value="1"/>
</dbReference>
<comment type="caution">
    <text evidence="2">The sequence shown here is derived from an EMBL/GenBank/DDBJ whole genome shotgun (WGS) entry which is preliminary data.</text>
</comment>
<dbReference type="InterPro" id="IPR014465">
    <property type="entry name" value="UCP012622"/>
</dbReference>
<dbReference type="AlphaFoldDB" id="A0A4Q7KD18"/>
<organism evidence="2 3">
    <name type="scientific">Herbihabitans rhizosphaerae</name>
    <dbReference type="NCBI Taxonomy" id="1872711"/>
    <lineage>
        <taxon>Bacteria</taxon>
        <taxon>Bacillati</taxon>
        <taxon>Actinomycetota</taxon>
        <taxon>Actinomycetes</taxon>
        <taxon>Pseudonocardiales</taxon>
        <taxon>Pseudonocardiaceae</taxon>
        <taxon>Herbihabitans</taxon>
    </lineage>
</organism>
<reference evidence="2 3" key="1">
    <citation type="submission" date="2019-02" db="EMBL/GenBank/DDBJ databases">
        <title>Genomic Encyclopedia of Type Strains, Phase IV (KMG-IV): sequencing the most valuable type-strain genomes for metagenomic binning, comparative biology and taxonomic classification.</title>
        <authorList>
            <person name="Goeker M."/>
        </authorList>
    </citation>
    <scope>NUCLEOTIDE SEQUENCE [LARGE SCALE GENOMIC DNA]</scope>
    <source>
        <strain evidence="2 3">DSM 101727</strain>
    </source>
</reference>
<gene>
    <name evidence="2" type="ORF">EV193_11894</name>
</gene>
<dbReference type="EMBL" id="SGWQ01000018">
    <property type="protein sequence ID" value="RZS29838.1"/>
    <property type="molecule type" value="Genomic_DNA"/>
</dbReference>
<feature type="domain" description="DUF402" evidence="1">
    <location>
        <begin position="30"/>
        <end position="175"/>
    </location>
</feature>
<accession>A0A4Q7KD18</accession>
<dbReference type="InterPro" id="IPR035930">
    <property type="entry name" value="FomD-like_sf"/>
</dbReference>
<proteinExistence type="predicted"/>
<dbReference type="Gene3D" id="2.40.380.10">
    <property type="entry name" value="FomD-like"/>
    <property type="match status" value="1"/>
</dbReference>
<dbReference type="InterPro" id="IPR007295">
    <property type="entry name" value="DUF402"/>
</dbReference>
<evidence type="ECO:0000259" key="1">
    <source>
        <dbReference type="Pfam" id="PF04167"/>
    </source>
</evidence>